<proteinExistence type="predicted"/>
<protein>
    <submittedName>
        <fullName evidence="1">Uncharacterized protein</fullName>
    </submittedName>
</protein>
<comment type="caution">
    <text evidence="1">The sequence shown here is derived from an EMBL/GenBank/DDBJ whole genome shotgun (WGS) entry which is preliminary data.</text>
</comment>
<evidence type="ECO:0000313" key="1">
    <source>
        <dbReference type="EMBL" id="KAJ4441958.1"/>
    </source>
</evidence>
<name>A0ABQ8T649_PERAM</name>
<keyword evidence="2" id="KW-1185">Reference proteome</keyword>
<dbReference type="EMBL" id="JAJSOF020000015">
    <property type="protein sequence ID" value="KAJ4441958.1"/>
    <property type="molecule type" value="Genomic_DNA"/>
</dbReference>
<organism evidence="1 2">
    <name type="scientific">Periplaneta americana</name>
    <name type="common">American cockroach</name>
    <name type="synonym">Blatta americana</name>
    <dbReference type="NCBI Taxonomy" id="6978"/>
    <lineage>
        <taxon>Eukaryota</taxon>
        <taxon>Metazoa</taxon>
        <taxon>Ecdysozoa</taxon>
        <taxon>Arthropoda</taxon>
        <taxon>Hexapoda</taxon>
        <taxon>Insecta</taxon>
        <taxon>Pterygota</taxon>
        <taxon>Neoptera</taxon>
        <taxon>Polyneoptera</taxon>
        <taxon>Dictyoptera</taxon>
        <taxon>Blattodea</taxon>
        <taxon>Blattoidea</taxon>
        <taxon>Blattidae</taxon>
        <taxon>Blattinae</taxon>
        <taxon>Periplaneta</taxon>
    </lineage>
</organism>
<reference evidence="1 2" key="1">
    <citation type="journal article" date="2022" name="Allergy">
        <title>Genome assembly and annotation of Periplaneta americana reveal a comprehensive cockroach allergen profile.</title>
        <authorList>
            <person name="Wang L."/>
            <person name="Xiong Q."/>
            <person name="Saelim N."/>
            <person name="Wang L."/>
            <person name="Nong W."/>
            <person name="Wan A.T."/>
            <person name="Shi M."/>
            <person name="Liu X."/>
            <person name="Cao Q."/>
            <person name="Hui J.H.L."/>
            <person name="Sookrung N."/>
            <person name="Leung T.F."/>
            <person name="Tungtrongchitr A."/>
            <person name="Tsui S.K.W."/>
        </authorList>
    </citation>
    <scope>NUCLEOTIDE SEQUENCE [LARGE SCALE GENOMIC DNA]</scope>
    <source>
        <strain evidence="1">PWHHKU_190912</strain>
    </source>
</reference>
<dbReference type="PANTHER" id="PTHR47027:SF20">
    <property type="entry name" value="REVERSE TRANSCRIPTASE-LIKE PROTEIN WITH RNA-DIRECTED DNA POLYMERASE DOMAIN"/>
    <property type="match status" value="1"/>
</dbReference>
<accession>A0ABQ8T649</accession>
<dbReference type="PANTHER" id="PTHR47027">
    <property type="entry name" value="REVERSE TRANSCRIPTASE DOMAIN-CONTAINING PROTEIN"/>
    <property type="match status" value="1"/>
</dbReference>
<evidence type="ECO:0000313" key="2">
    <source>
        <dbReference type="Proteomes" id="UP001148838"/>
    </source>
</evidence>
<gene>
    <name evidence="1" type="ORF">ANN_11822</name>
</gene>
<sequence length="415" mass="47110">MGTCCGVPVAENVTPTQSILNRTSKILGEGLDESDTTAEEAGTAEFVQSEPAAVSLISVSSGRSVSSSGANSSSTNTLWSYGQLAEPLIRRFYFFKYFLHVFFRPFGLLRLPLEKLNHLKTHYDLFNCETWTLTLREEHRLRMYENKVLRKIFGAKRDEVTGEWRKLHNTELHALYSSPDIIRNIKSGRLRWAGHVAHMGESRNSYRVLVGRLEGKRPLGRPRRRWEDNIKMDFREVGYDNRDWVNLAQDRDQWRAYVRAAMNLREVLPLSAEVATDAHRLGTVPKDTLRNTKCSIYPLPQSVDKRLTTEVLPLSAEVATDAHRLGTVPKDTLQKYEVREVLPLSAEVATDAHRLGTVPKDTLQKYEVREVLPLSAEVATDAHRLGTVPKDTLQKYEVQYLPFAAVSGQKTDNCD</sequence>
<dbReference type="Proteomes" id="UP001148838">
    <property type="component" value="Unassembled WGS sequence"/>
</dbReference>